<evidence type="ECO:0000313" key="1">
    <source>
        <dbReference type="EMBL" id="CAF1440625.1"/>
    </source>
</evidence>
<name>A0A815NZI8_9BILA</name>
<organism evidence="1 2">
    <name type="scientific">Adineta steineri</name>
    <dbReference type="NCBI Taxonomy" id="433720"/>
    <lineage>
        <taxon>Eukaryota</taxon>
        <taxon>Metazoa</taxon>
        <taxon>Spiralia</taxon>
        <taxon>Gnathifera</taxon>
        <taxon>Rotifera</taxon>
        <taxon>Eurotatoria</taxon>
        <taxon>Bdelloidea</taxon>
        <taxon>Adinetida</taxon>
        <taxon>Adinetidae</taxon>
        <taxon>Adineta</taxon>
    </lineage>
</organism>
<protein>
    <submittedName>
        <fullName evidence="1">Uncharacterized protein</fullName>
    </submittedName>
</protein>
<accession>A0A815NZI8</accession>
<evidence type="ECO:0000313" key="2">
    <source>
        <dbReference type="Proteomes" id="UP000663845"/>
    </source>
</evidence>
<dbReference type="AlphaFoldDB" id="A0A815NZI8"/>
<proteinExistence type="predicted"/>
<sequence>MENFNAYYNPLSNTLLPPEFAELPLDMYLDDDDDEFRAGYPFSDVTETEIDESRKSSDCSLAADDDTLQCDSLSNALQDTSIVSTKKDGQLESLSSNQQGDKAFVATKYCRVNACEESLKNGTTEQTGYNKLELNDVLRDVIDRTEKTNKESCTCSYRSKTHY</sequence>
<reference evidence="1" key="1">
    <citation type="submission" date="2021-02" db="EMBL/GenBank/DDBJ databases">
        <authorList>
            <person name="Nowell W R."/>
        </authorList>
    </citation>
    <scope>NUCLEOTIDE SEQUENCE</scope>
</reference>
<gene>
    <name evidence="1" type="ORF">JYZ213_LOCUS40099</name>
</gene>
<dbReference type="EMBL" id="CAJNOG010001407">
    <property type="protein sequence ID" value="CAF1440625.1"/>
    <property type="molecule type" value="Genomic_DNA"/>
</dbReference>
<dbReference type="Proteomes" id="UP000663845">
    <property type="component" value="Unassembled WGS sequence"/>
</dbReference>
<comment type="caution">
    <text evidence="1">The sequence shown here is derived from an EMBL/GenBank/DDBJ whole genome shotgun (WGS) entry which is preliminary data.</text>
</comment>